<accession>A0AAW0CYX5</accession>
<reference evidence="10 11" key="1">
    <citation type="submission" date="2024-01" db="EMBL/GenBank/DDBJ databases">
        <title>A draft genome for a cacao thread blight-causing isolate of Paramarasmius palmivorus.</title>
        <authorList>
            <person name="Baruah I.K."/>
            <person name="Bukari Y."/>
            <person name="Amoako-Attah I."/>
            <person name="Meinhardt L.W."/>
            <person name="Bailey B.A."/>
            <person name="Cohen S.P."/>
        </authorList>
    </citation>
    <scope>NUCLEOTIDE SEQUENCE [LARGE SCALE GENOMIC DNA]</scope>
    <source>
        <strain evidence="10 11">GH-12</strain>
    </source>
</reference>
<gene>
    <name evidence="10" type="ORF">VNI00_008120</name>
</gene>
<evidence type="ECO:0000256" key="3">
    <source>
        <dbReference type="ARBA" id="ARBA00022617"/>
    </source>
</evidence>
<keyword evidence="3" id="KW-0349">Heme</keyword>
<feature type="domain" description="Heme haloperoxidase family profile" evidence="9">
    <location>
        <begin position="26"/>
        <end position="246"/>
    </location>
</feature>
<evidence type="ECO:0000256" key="8">
    <source>
        <dbReference type="SAM" id="SignalP"/>
    </source>
</evidence>
<dbReference type="Proteomes" id="UP001383192">
    <property type="component" value="Unassembled WGS sequence"/>
</dbReference>
<dbReference type="GO" id="GO:0046872">
    <property type="term" value="F:metal ion binding"/>
    <property type="evidence" value="ECO:0007669"/>
    <property type="project" value="UniProtKB-KW"/>
</dbReference>
<keyword evidence="5" id="KW-0560">Oxidoreductase</keyword>
<keyword evidence="2" id="KW-0575">Peroxidase</keyword>
<keyword evidence="6" id="KW-0408">Iron</keyword>
<sequence length="272" mass="29835">MLPKFFVFATAFLWAAVSVSACPPSDPYAYRKPSSTDSRSPCPWINSLANHGYLPRDGKNITIPAMLGAVEIGLKEVFNVAPEVVALFAKLSVTCSKQLFTFDLNETSLHGCIEHDASISRSDFNVSPTGDNTSFNETLYQTLASKNPGKDFYDIAVAGQVMKERLDDSLKRNEKLVNTQKEFNFRATEAALYLSVMGKAGADPKEAKGVKIFIDTMFREDRLPIKEGWKKPETKITGALVSEIVPKIQEAAQPWVATGGQYEGAVPFTLPG</sequence>
<protein>
    <recommendedName>
        <fullName evidence="9">Heme haloperoxidase family profile domain-containing protein</fullName>
    </recommendedName>
</protein>
<evidence type="ECO:0000256" key="6">
    <source>
        <dbReference type="ARBA" id="ARBA00023004"/>
    </source>
</evidence>
<dbReference type="InterPro" id="IPR000028">
    <property type="entry name" value="Chloroperoxidase"/>
</dbReference>
<feature type="signal peptide" evidence="8">
    <location>
        <begin position="1"/>
        <end position="21"/>
    </location>
</feature>
<evidence type="ECO:0000256" key="7">
    <source>
        <dbReference type="ARBA" id="ARBA00025795"/>
    </source>
</evidence>
<evidence type="ECO:0000313" key="11">
    <source>
        <dbReference type="Proteomes" id="UP001383192"/>
    </source>
</evidence>
<dbReference type="PROSITE" id="PS51405">
    <property type="entry name" value="HEME_HALOPEROXIDASE"/>
    <property type="match status" value="1"/>
</dbReference>
<name>A0AAW0CYX5_9AGAR</name>
<dbReference type="PANTHER" id="PTHR33577:SF9">
    <property type="entry name" value="PEROXIDASE STCC"/>
    <property type="match status" value="1"/>
</dbReference>
<dbReference type="PANTHER" id="PTHR33577">
    <property type="entry name" value="STERIGMATOCYSTIN BIOSYNTHESIS PEROXIDASE STCC-RELATED"/>
    <property type="match status" value="1"/>
</dbReference>
<feature type="chain" id="PRO_5043676357" description="Heme haloperoxidase family profile domain-containing protein" evidence="8">
    <location>
        <begin position="22"/>
        <end position="272"/>
    </location>
</feature>
<dbReference type="GO" id="GO:0004601">
    <property type="term" value="F:peroxidase activity"/>
    <property type="evidence" value="ECO:0007669"/>
    <property type="project" value="UniProtKB-KW"/>
</dbReference>
<dbReference type="PROSITE" id="PS51257">
    <property type="entry name" value="PROKAR_LIPOPROTEIN"/>
    <property type="match status" value="1"/>
</dbReference>
<evidence type="ECO:0000256" key="4">
    <source>
        <dbReference type="ARBA" id="ARBA00022723"/>
    </source>
</evidence>
<dbReference type="Pfam" id="PF01328">
    <property type="entry name" value="Peroxidase_2"/>
    <property type="match status" value="1"/>
</dbReference>
<dbReference type="EMBL" id="JAYKXP010000027">
    <property type="protein sequence ID" value="KAK7043952.1"/>
    <property type="molecule type" value="Genomic_DNA"/>
</dbReference>
<dbReference type="Gene3D" id="1.10.489.10">
    <property type="entry name" value="Chloroperoxidase-like"/>
    <property type="match status" value="1"/>
</dbReference>
<dbReference type="InterPro" id="IPR036851">
    <property type="entry name" value="Chloroperoxidase-like_sf"/>
</dbReference>
<keyword evidence="4" id="KW-0479">Metal-binding</keyword>
<dbReference type="SUPFAM" id="SSF47571">
    <property type="entry name" value="Cloroperoxidase"/>
    <property type="match status" value="1"/>
</dbReference>
<keyword evidence="8" id="KW-0732">Signal</keyword>
<comment type="caution">
    <text evidence="10">The sequence shown here is derived from an EMBL/GenBank/DDBJ whole genome shotgun (WGS) entry which is preliminary data.</text>
</comment>
<evidence type="ECO:0000256" key="2">
    <source>
        <dbReference type="ARBA" id="ARBA00022559"/>
    </source>
</evidence>
<dbReference type="AlphaFoldDB" id="A0AAW0CYX5"/>
<keyword evidence="11" id="KW-1185">Reference proteome</keyword>
<evidence type="ECO:0000259" key="9">
    <source>
        <dbReference type="PROSITE" id="PS51405"/>
    </source>
</evidence>
<evidence type="ECO:0000256" key="5">
    <source>
        <dbReference type="ARBA" id="ARBA00023002"/>
    </source>
</evidence>
<organism evidence="10 11">
    <name type="scientific">Paramarasmius palmivorus</name>
    <dbReference type="NCBI Taxonomy" id="297713"/>
    <lineage>
        <taxon>Eukaryota</taxon>
        <taxon>Fungi</taxon>
        <taxon>Dikarya</taxon>
        <taxon>Basidiomycota</taxon>
        <taxon>Agaricomycotina</taxon>
        <taxon>Agaricomycetes</taxon>
        <taxon>Agaricomycetidae</taxon>
        <taxon>Agaricales</taxon>
        <taxon>Marasmiineae</taxon>
        <taxon>Marasmiaceae</taxon>
        <taxon>Paramarasmius</taxon>
    </lineage>
</organism>
<evidence type="ECO:0000256" key="1">
    <source>
        <dbReference type="ARBA" id="ARBA00001970"/>
    </source>
</evidence>
<proteinExistence type="inferred from homology"/>
<evidence type="ECO:0000313" key="10">
    <source>
        <dbReference type="EMBL" id="KAK7043952.1"/>
    </source>
</evidence>
<comment type="cofactor">
    <cofactor evidence="1">
        <name>heme b</name>
        <dbReference type="ChEBI" id="CHEBI:60344"/>
    </cofactor>
</comment>
<comment type="similarity">
    <text evidence="7">Belongs to the chloroperoxidase family.</text>
</comment>